<dbReference type="STRING" id="670483.S7Q4I6"/>
<dbReference type="GO" id="GO:0005737">
    <property type="term" value="C:cytoplasm"/>
    <property type="evidence" value="ECO:0007669"/>
    <property type="project" value="TreeGrafter"/>
</dbReference>
<evidence type="ECO:0000256" key="4">
    <source>
        <dbReference type="ARBA" id="ARBA00023203"/>
    </source>
</evidence>
<dbReference type="KEGG" id="gtr:GLOTRDRAFT_76920"/>
<comment type="similarity">
    <text evidence="1">Belongs to the villin/gelsolin family.</text>
</comment>
<dbReference type="HOGENOM" id="CLU_002568_0_1_1"/>
<keyword evidence="3" id="KW-0677">Repeat</keyword>
<dbReference type="FunFam" id="3.40.20.10:FF:000043">
    <property type="entry name" value="macrophage-capping protein-like isoform X2"/>
    <property type="match status" value="1"/>
</dbReference>
<name>S7Q4I6_GLOTA</name>
<feature type="domain" description="Gelsolin-like" evidence="5">
    <location>
        <begin position="67"/>
        <end position="142"/>
    </location>
</feature>
<dbReference type="SMART" id="SM00262">
    <property type="entry name" value="GEL"/>
    <property type="match status" value="3"/>
</dbReference>
<dbReference type="GO" id="GO:0015629">
    <property type="term" value="C:actin cytoskeleton"/>
    <property type="evidence" value="ECO:0007669"/>
    <property type="project" value="TreeGrafter"/>
</dbReference>
<evidence type="ECO:0000313" key="6">
    <source>
        <dbReference type="EMBL" id="EPQ54417.1"/>
    </source>
</evidence>
<keyword evidence="2" id="KW-0117">Actin capping</keyword>
<dbReference type="GO" id="GO:0051693">
    <property type="term" value="P:actin filament capping"/>
    <property type="evidence" value="ECO:0007669"/>
    <property type="project" value="UniProtKB-KW"/>
</dbReference>
<protein>
    <submittedName>
        <fullName evidence="6">Actin regulatory protein</fullName>
    </submittedName>
</protein>
<evidence type="ECO:0000259" key="5">
    <source>
        <dbReference type="Pfam" id="PF00626"/>
    </source>
</evidence>
<sequence length="382" mass="42456">MEGERLSQHPKFNIEDTNIALLGSDLERRVREHAGDKEVAWETAGKAPGLDVWRVEHFRIAKWPRERHGTFYDGDSYLVLHTYKNHNETDALAYDLHFWLGKDTSQDEAGTAAYKTVELDDYLNGQPVQYREVQGFESSRFLSYFPHFITLHGGISTGFHHVSAPPPAEVKKLYKIQISQPPYNHLVVREVPAEASSIVQGAVYVLDEGTKALQFNTKESVGKERFKAAEFVRLLVNERQSQPQVIVYDEGASGAGIFLSEFESDAVLPAPVKPRQAESTKASLYRLSDASGRLVFESMGGFTGLGSLSSGDVYLIDNTADICQPAIYVWIGKSASLNERRLVMQYAQQYLYKAGAGAAVSIVKIAEGMENNRFLINLGGSA</sequence>
<dbReference type="AlphaFoldDB" id="S7Q4I6"/>
<dbReference type="GO" id="GO:0008154">
    <property type="term" value="P:actin polymerization or depolymerization"/>
    <property type="evidence" value="ECO:0007669"/>
    <property type="project" value="TreeGrafter"/>
</dbReference>
<dbReference type="Pfam" id="PF00626">
    <property type="entry name" value="Gelsolin"/>
    <property type="match status" value="2"/>
</dbReference>
<proteinExistence type="inferred from homology"/>
<keyword evidence="7" id="KW-1185">Reference proteome</keyword>
<accession>S7Q4I6</accession>
<dbReference type="OrthoDB" id="6375767at2759"/>
<feature type="domain" description="Gelsolin-like" evidence="5">
    <location>
        <begin position="306"/>
        <end position="375"/>
    </location>
</feature>
<dbReference type="PANTHER" id="PTHR11977">
    <property type="entry name" value="VILLIN"/>
    <property type="match status" value="1"/>
</dbReference>
<dbReference type="PANTHER" id="PTHR11977:SF130">
    <property type="entry name" value="SEVERIN"/>
    <property type="match status" value="1"/>
</dbReference>
<dbReference type="RefSeq" id="XP_007866728.1">
    <property type="nucleotide sequence ID" value="XM_007868537.1"/>
</dbReference>
<evidence type="ECO:0000313" key="7">
    <source>
        <dbReference type="Proteomes" id="UP000030669"/>
    </source>
</evidence>
<dbReference type="SUPFAM" id="SSF55753">
    <property type="entry name" value="Actin depolymerizing proteins"/>
    <property type="match status" value="3"/>
</dbReference>
<evidence type="ECO:0000256" key="1">
    <source>
        <dbReference type="ARBA" id="ARBA00008418"/>
    </source>
</evidence>
<gene>
    <name evidence="6" type="ORF">GLOTRDRAFT_76920</name>
</gene>
<organism evidence="6 7">
    <name type="scientific">Gloeophyllum trabeum (strain ATCC 11539 / FP-39264 / Madison 617)</name>
    <name type="common">Brown rot fungus</name>
    <dbReference type="NCBI Taxonomy" id="670483"/>
    <lineage>
        <taxon>Eukaryota</taxon>
        <taxon>Fungi</taxon>
        <taxon>Dikarya</taxon>
        <taxon>Basidiomycota</taxon>
        <taxon>Agaricomycotina</taxon>
        <taxon>Agaricomycetes</taxon>
        <taxon>Gloeophyllales</taxon>
        <taxon>Gloeophyllaceae</taxon>
        <taxon>Gloeophyllum</taxon>
    </lineage>
</organism>
<dbReference type="eggNOG" id="KOG0443">
    <property type="taxonomic scope" value="Eukaryota"/>
</dbReference>
<reference evidence="6 7" key="1">
    <citation type="journal article" date="2012" name="Science">
        <title>The Paleozoic origin of enzymatic lignin decomposition reconstructed from 31 fungal genomes.</title>
        <authorList>
            <person name="Floudas D."/>
            <person name="Binder M."/>
            <person name="Riley R."/>
            <person name="Barry K."/>
            <person name="Blanchette R.A."/>
            <person name="Henrissat B."/>
            <person name="Martinez A.T."/>
            <person name="Otillar R."/>
            <person name="Spatafora J.W."/>
            <person name="Yadav J.S."/>
            <person name="Aerts A."/>
            <person name="Benoit I."/>
            <person name="Boyd A."/>
            <person name="Carlson A."/>
            <person name="Copeland A."/>
            <person name="Coutinho P.M."/>
            <person name="de Vries R.P."/>
            <person name="Ferreira P."/>
            <person name="Findley K."/>
            <person name="Foster B."/>
            <person name="Gaskell J."/>
            <person name="Glotzer D."/>
            <person name="Gorecki P."/>
            <person name="Heitman J."/>
            <person name="Hesse C."/>
            <person name="Hori C."/>
            <person name="Igarashi K."/>
            <person name="Jurgens J.A."/>
            <person name="Kallen N."/>
            <person name="Kersten P."/>
            <person name="Kohler A."/>
            <person name="Kuees U."/>
            <person name="Kumar T.K.A."/>
            <person name="Kuo A."/>
            <person name="LaButti K."/>
            <person name="Larrondo L.F."/>
            <person name="Lindquist E."/>
            <person name="Ling A."/>
            <person name="Lombard V."/>
            <person name="Lucas S."/>
            <person name="Lundell T."/>
            <person name="Martin R."/>
            <person name="McLaughlin D.J."/>
            <person name="Morgenstern I."/>
            <person name="Morin E."/>
            <person name="Murat C."/>
            <person name="Nagy L.G."/>
            <person name="Nolan M."/>
            <person name="Ohm R.A."/>
            <person name="Patyshakuliyeva A."/>
            <person name="Rokas A."/>
            <person name="Ruiz-Duenas F.J."/>
            <person name="Sabat G."/>
            <person name="Salamov A."/>
            <person name="Samejima M."/>
            <person name="Schmutz J."/>
            <person name="Slot J.C."/>
            <person name="St John F."/>
            <person name="Stenlid J."/>
            <person name="Sun H."/>
            <person name="Sun S."/>
            <person name="Syed K."/>
            <person name="Tsang A."/>
            <person name="Wiebenga A."/>
            <person name="Young D."/>
            <person name="Pisabarro A."/>
            <person name="Eastwood D.C."/>
            <person name="Martin F."/>
            <person name="Cullen D."/>
            <person name="Grigoriev I.V."/>
            <person name="Hibbett D.S."/>
        </authorList>
    </citation>
    <scope>NUCLEOTIDE SEQUENCE [LARGE SCALE GENOMIC DNA]</scope>
    <source>
        <strain evidence="6 7">ATCC 11539</strain>
    </source>
</reference>
<dbReference type="InterPro" id="IPR029006">
    <property type="entry name" value="ADF-H/Gelsolin-like_dom_sf"/>
</dbReference>
<dbReference type="InterPro" id="IPR007123">
    <property type="entry name" value="Gelsolin-like_dom"/>
</dbReference>
<dbReference type="Proteomes" id="UP000030669">
    <property type="component" value="Unassembled WGS sequence"/>
</dbReference>
<dbReference type="Gene3D" id="3.40.20.10">
    <property type="entry name" value="Severin"/>
    <property type="match status" value="3"/>
</dbReference>
<dbReference type="InterPro" id="IPR007122">
    <property type="entry name" value="Villin/Gelsolin"/>
</dbReference>
<evidence type="ECO:0000256" key="3">
    <source>
        <dbReference type="ARBA" id="ARBA00022737"/>
    </source>
</evidence>
<dbReference type="EMBL" id="KB469303">
    <property type="protein sequence ID" value="EPQ54417.1"/>
    <property type="molecule type" value="Genomic_DNA"/>
</dbReference>
<evidence type="ECO:0000256" key="2">
    <source>
        <dbReference type="ARBA" id="ARBA00022467"/>
    </source>
</evidence>
<dbReference type="GeneID" id="19308657"/>
<keyword evidence="4" id="KW-0009">Actin-binding</keyword>
<dbReference type="CDD" id="cd11290">
    <property type="entry name" value="gelsolin_S1_like"/>
    <property type="match status" value="1"/>
</dbReference>
<dbReference type="OMA" id="HDMTLAK"/>
<dbReference type="GO" id="GO:0051015">
    <property type="term" value="F:actin filament binding"/>
    <property type="evidence" value="ECO:0007669"/>
    <property type="project" value="InterPro"/>
</dbReference>
<dbReference type="PRINTS" id="PR00597">
    <property type="entry name" value="GELSOLIN"/>
</dbReference>